<comment type="caution">
    <text evidence="3">The sequence shown here is derived from an EMBL/GenBank/DDBJ whole genome shotgun (WGS) entry which is preliminary data.</text>
</comment>
<evidence type="ECO:0000256" key="1">
    <source>
        <dbReference type="SAM" id="MobiDB-lite"/>
    </source>
</evidence>
<dbReference type="Pfam" id="PF24458">
    <property type="entry name" value="DUF7573"/>
    <property type="match status" value="1"/>
</dbReference>
<dbReference type="Proteomes" id="UP001596201">
    <property type="component" value="Unassembled WGS sequence"/>
</dbReference>
<dbReference type="RefSeq" id="WP_227229279.1">
    <property type="nucleotide sequence ID" value="NZ_JAJCVJ010000001.1"/>
</dbReference>
<name>A0ABD5R6X7_9EURY</name>
<accession>A0ABD5R6X7</accession>
<protein>
    <recommendedName>
        <fullName evidence="2">DUF7573 domain-containing protein</fullName>
    </recommendedName>
</protein>
<proteinExistence type="predicted"/>
<organism evidence="3 4">
    <name type="scientific">Salinirubrum litoreum</name>
    <dbReference type="NCBI Taxonomy" id="1126234"/>
    <lineage>
        <taxon>Archaea</taxon>
        <taxon>Methanobacteriati</taxon>
        <taxon>Methanobacteriota</taxon>
        <taxon>Stenosarchaea group</taxon>
        <taxon>Halobacteria</taxon>
        <taxon>Halobacteriales</taxon>
        <taxon>Haloferacaceae</taxon>
        <taxon>Salinirubrum</taxon>
    </lineage>
</organism>
<feature type="domain" description="DUF7573" evidence="2">
    <location>
        <begin position="61"/>
        <end position="99"/>
    </location>
</feature>
<evidence type="ECO:0000313" key="4">
    <source>
        <dbReference type="Proteomes" id="UP001596201"/>
    </source>
</evidence>
<sequence length="99" mass="10386">MGGDRSLDEFATDDTERAASAETDAGVDAECDEGSEPDSTDATADSPEGDAPEREAGVDPAESTYAWSPSGATCASCEATVERRWRDEGDLVCADCKSW</sequence>
<dbReference type="InterPro" id="IPR055995">
    <property type="entry name" value="DUF7573"/>
</dbReference>
<feature type="region of interest" description="Disordered" evidence="1">
    <location>
        <begin position="1"/>
        <end position="71"/>
    </location>
</feature>
<reference evidence="3 4" key="1">
    <citation type="journal article" date="2019" name="Int. J. Syst. Evol. Microbiol.">
        <title>The Global Catalogue of Microorganisms (GCM) 10K type strain sequencing project: providing services to taxonomists for standard genome sequencing and annotation.</title>
        <authorList>
            <consortium name="The Broad Institute Genomics Platform"/>
            <consortium name="The Broad Institute Genome Sequencing Center for Infectious Disease"/>
            <person name="Wu L."/>
            <person name="Ma J."/>
        </authorList>
    </citation>
    <scope>NUCLEOTIDE SEQUENCE [LARGE SCALE GENOMIC DNA]</scope>
    <source>
        <strain evidence="3 4">CGMCC 1.12237</strain>
    </source>
</reference>
<feature type="compositionally biased region" description="Acidic residues" evidence="1">
    <location>
        <begin position="25"/>
        <end position="39"/>
    </location>
</feature>
<dbReference type="AlphaFoldDB" id="A0ABD5R6X7"/>
<feature type="compositionally biased region" description="Basic and acidic residues" evidence="1">
    <location>
        <begin position="1"/>
        <end position="19"/>
    </location>
</feature>
<gene>
    <name evidence="3" type="ORF">ACFPJ5_00635</name>
</gene>
<evidence type="ECO:0000313" key="3">
    <source>
        <dbReference type="EMBL" id="MFC5365427.1"/>
    </source>
</evidence>
<dbReference type="EMBL" id="JBHSKX010000001">
    <property type="protein sequence ID" value="MFC5365427.1"/>
    <property type="molecule type" value="Genomic_DNA"/>
</dbReference>
<evidence type="ECO:0000259" key="2">
    <source>
        <dbReference type="Pfam" id="PF24458"/>
    </source>
</evidence>
<keyword evidence="4" id="KW-1185">Reference proteome</keyword>